<protein>
    <submittedName>
        <fullName evidence="1">MRP-S28 domain-containing protein</fullName>
    </submittedName>
</protein>
<reference evidence="2" key="1">
    <citation type="journal article" date="2023" name="Hortic. Res.">
        <title>A chromosome-level phased genome enabling allele-level studies in sweet orange: a case study on citrus Huanglongbing tolerance.</title>
        <authorList>
            <person name="Wu B."/>
            <person name="Yu Q."/>
            <person name="Deng Z."/>
            <person name="Duan Y."/>
            <person name="Luo F."/>
            <person name="Gmitter F. Jr."/>
        </authorList>
    </citation>
    <scope>NUCLEOTIDE SEQUENCE [LARGE SCALE GENOMIC DNA]</scope>
    <source>
        <strain evidence="2">cv. Valencia</strain>
    </source>
</reference>
<organism evidence="1 2">
    <name type="scientific">Citrus sinensis</name>
    <name type="common">Sweet orange</name>
    <name type="synonym">Citrus aurantium var. sinensis</name>
    <dbReference type="NCBI Taxonomy" id="2711"/>
    <lineage>
        <taxon>Eukaryota</taxon>
        <taxon>Viridiplantae</taxon>
        <taxon>Streptophyta</taxon>
        <taxon>Embryophyta</taxon>
        <taxon>Tracheophyta</taxon>
        <taxon>Spermatophyta</taxon>
        <taxon>Magnoliopsida</taxon>
        <taxon>eudicotyledons</taxon>
        <taxon>Gunneridae</taxon>
        <taxon>Pentapetalae</taxon>
        <taxon>rosids</taxon>
        <taxon>malvids</taxon>
        <taxon>Sapindales</taxon>
        <taxon>Rutaceae</taxon>
        <taxon>Aurantioideae</taxon>
        <taxon>Citrus</taxon>
    </lineage>
</organism>
<name>A0ACB8LZK7_CITSI</name>
<sequence length="603" mass="69313">MYELAKRRTKEDLRLIIALWWVAWYERNQFVFEKKFLDPQSAAAKAEAVVEAYVRVKMSRVNMTARSVAERKMSWLSPPEGSYKVNVNAAINGESHQADLGVVIRDGNESVLPIVIQQIMFNGDIAQVEATTVNLGIQVAMDTKWTPLIIESDCKEFVDLVSQKKSGRTEICWIIAKIQNKMKGDNMVAIQHIPRECNAAAHALAKIALANSSNDQRAPDPAPETALTAQTQKKDVSIDAEDVSNKELKMRIDKYFKGDEEALPSILEAILQRRLVGKHEETDDELTEELRLKPLDDVKDQEFESDFEELYATDEEIDDLYSARDHVVKKMVKDEYFNMDDKKWDEMIGEAVQHGYLKDTRECEEILEDMLSWDKLLPDDMKKKVEQKFNELGDMCESGELEPEQAYELFKKFEDEVVAEYMKQVETEEPPKYDFPAVPDTKKDIDDPPGEGPILRWVTRAVFAPGGDAWHPKNRKVKMSVTVKELGLSKYQFRRLRELVGKRYHPGKDELTITSERFEHREENRKDCLRTLFSLIEEAGKANKMVDDARASYVKDRLRANPAFMERLRAKVQDIFPHDMPASLDVVTCYGLVQLIDIRSFAD</sequence>
<dbReference type="Proteomes" id="UP000829398">
    <property type="component" value="Chromosome 3"/>
</dbReference>
<keyword evidence="2" id="KW-1185">Reference proteome</keyword>
<evidence type="ECO:0000313" key="1">
    <source>
        <dbReference type="EMBL" id="KAH9778823.1"/>
    </source>
</evidence>
<proteinExistence type="predicted"/>
<comment type="caution">
    <text evidence="1">The sequence shown here is derived from an EMBL/GenBank/DDBJ whole genome shotgun (WGS) entry which is preliminary data.</text>
</comment>
<evidence type="ECO:0000313" key="2">
    <source>
        <dbReference type="Proteomes" id="UP000829398"/>
    </source>
</evidence>
<gene>
    <name evidence="1" type="ORF">KPL71_007479</name>
</gene>
<accession>A0ACB8LZK7</accession>
<dbReference type="EMBL" id="CM039172">
    <property type="protein sequence ID" value="KAH9778823.1"/>
    <property type="molecule type" value="Genomic_DNA"/>
</dbReference>